<keyword evidence="2" id="KW-1185">Reference proteome</keyword>
<accession>A0A0G4EXN2</accession>
<sequence length="182" mass="20716">MHISSVNCSPAPAKQNGSRPTLLPHLSSRYLLRRVLGVALWLYACEYLRRRKYGLSTRGILHRDLGELVALVRWFVNRSCSRLDAFDMALLTLVAYVAISRAVRAISALTPVVVHMRAAICRGVQQVQLMWTHVVTGDVERRPRFSSVEIFLHRPNGEERCLRARVQGYLRQRDDEHTPDGG</sequence>
<gene>
    <name evidence="1" type="ORF">Vbra_8502</name>
</gene>
<evidence type="ECO:0000313" key="1">
    <source>
        <dbReference type="EMBL" id="CEM04069.1"/>
    </source>
</evidence>
<evidence type="ECO:0000313" key="2">
    <source>
        <dbReference type="Proteomes" id="UP000041254"/>
    </source>
</evidence>
<dbReference type="EMBL" id="CDMY01000347">
    <property type="protein sequence ID" value="CEM04069.1"/>
    <property type="molecule type" value="Genomic_DNA"/>
</dbReference>
<dbReference type="VEuPathDB" id="CryptoDB:Vbra_8502"/>
<name>A0A0G4EXN2_VITBC</name>
<proteinExistence type="predicted"/>
<organism evidence="1 2">
    <name type="scientific">Vitrella brassicaformis (strain CCMP3155)</name>
    <dbReference type="NCBI Taxonomy" id="1169540"/>
    <lineage>
        <taxon>Eukaryota</taxon>
        <taxon>Sar</taxon>
        <taxon>Alveolata</taxon>
        <taxon>Colpodellida</taxon>
        <taxon>Vitrellaceae</taxon>
        <taxon>Vitrella</taxon>
    </lineage>
</organism>
<reference evidence="1 2" key="1">
    <citation type="submission" date="2014-11" db="EMBL/GenBank/DDBJ databases">
        <authorList>
            <person name="Zhu J."/>
            <person name="Qi W."/>
            <person name="Song R."/>
        </authorList>
    </citation>
    <scope>NUCLEOTIDE SEQUENCE [LARGE SCALE GENOMIC DNA]</scope>
</reference>
<dbReference type="InParanoid" id="A0A0G4EXN2"/>
<dbReference type="Proteomes" id="UP000041254">
    <property type="component" value="Unassembled WGS sequence"/>
</dbReference>
<dbReference type="AlphaFoldDB" id="A0A0G4EXN2"/>
<protein>
    <submittedName>
        <fullName evidence="1">Uncharacterized protein</fullName>
    </submittedName>
</protein>